<evidence type="ECO:0000256" key="1">
    <source>
        <dbReference type="SAM" id="Phobius"/>
    </source>
</evidence>
<sequence>LSQLEHGYAEDWPFLNLLSKIHKSLLLQGTTSCVNFLEFILLIVRVKTNNASLNDICV</sequence>
<proteinExistence type="predicted"/>
<keyword evidence="1" id="KW-1133">Transmembrane helix</keyword>
<evidence type="ECO:0000313" key="2">
    <source>
        <dbReference type="WBParaSite" id="HNAJ_0000487401-mRNA-1"/>
    </source>
</evidence>
<dbReference type="WBParaSite" id="HNAJ_0000487401-mRNA-1">
    <property type="protein sequence ID" value="HNAJ_0000487401-mRNA-1"/>
    <property type="gene ID" value="HNAJ_0000487401"/>
</dbReference>
<keyword evidence="1" id="KW-0472">Membrane</keyword>
<name>A0A0R3TCT5_RODNA</name>
<feature type="transmembrane region" description="Helical" evidence="1">
    <location>
        <begin position="25"/>
        <end position="44"/>
    </location>
</feature>
<dbReference type="AlphaFoldDB" id="A0A0R3TCT5"/>
<protein>
    <submittedName>
        <fullName evidence="2">Ovule protein</fullName>
    </submittedName>
</protein>
<keyword evidence="1" id="KW-0812">Transmembrane</keyword>
<reference evidence="2" key="1">
    <citation type="submission" date="2017-02" db="UniProtKB">
        <authorList>
            <consortium name="WormBaseParasite"/>
        </authorList>
    </citation>
    <scope>IDENTIFICATION</scope>
</reference>
<accession>A0A0R3TCT5</accession>
<organism evidence="2">
    <name type="scientific">Rodentolepis nana</name>
    <name type="common">Dwarf tapeworm</name>
    <name type="synonym">Hymenolepis nana</name>
    <dbReference type="NCBI Taxonomy" id="102285"/>
    <lineage>
        <taxon>Eukaryota</taxon>
        <taxon>Metazoa</taxon>
        <taxon>Spiralia</taxon>
        <taxon>Lophotrochozoa</taxon>
        <taxon>Platyhelminthes</taxon>
        <taxon>Cestoda</taxon>
        <taxon>Eucestoda</taxon>
        <taxon>Cyclophyllidea</taxon>
        <taxon>Hymenolepididae</taxon>
        <taxon>Rodentolepis</taxon>
    </lineage>
</organism>